<dbReference type="EMBL" id="JADXDR010000132">
    <property type="protein sequence ID" value="KAI7838217.1"/>
    <property type="molecule type" value="Genomic_DNA"/>
</dbReference>
<comment type="caution">
    <text evidence="2">The sequence shown here is derived from an EMBL/GenBank/DDBJ whole genome shotgun (WGS) entry which is preliminary data.</text>
</comment>
<proteinExistence type="predicted"/>
<accession>A0AAD5DHN3</accession>
<dbReference type="AlphaFoldDB" id="A0AAD5DHN3"/>
<keyword evidence="3" id="KW-1185">Reference proteome</keyword>
<evidence type="ECO:0000256" key="1">
    <source>
        <dbReference type="SAM" id="MobiDB-lite"/>
    </source>
</evidence>
<organism evidence="2 3">
    <name type="scientific">Chlorella ohadii</name>
    <dbReference type="NCBI Taxonomy" id="2649997"/>
    <lineage>
        <taxon>Eukaryota</taxon>
        <taxon>Viridiplantae</taxon>
        <taxon>Chlorophyta</taxon>
        <taxon>core chlorophytes</taxon>
        <taxon>Trebouxiophyceae</taxon>
        <taxon>Chlorellales</taxon>
        <taxon>Chlorellaceae</taxon>
        <taxon>Chlorella clade</taxon>
        <taxon>Chlorella</taxon>
    </lineage>
</organism>
<reference evidence="2" key="1">
    <citation type="submission" date="2020-11" db="EMBL/GenBank/DDBJ databases">
        <title>Chlorella ohadii genome sequencing and assembly.</title>
        <authorList>
            <person name="Murik O."/>
            <person name="Treves H."/>
            <person name="Kedem I."/>
            <person name="Shotland Y."/>
            <person name="Kaplan A."/>
        </authorList>
    </citation>
    <scope>NUCLEOTIDE SEQUENCE</scope>
    <source>
        <strain evidence="2">1</strain>
    </source>
</reference>
<feature type="region of interest" description="Disordered" evidence="1">
    <location>
        <begin position="1"/>
        <end position="39"/>
    </location>
</feature>
<evidence type="ECO:0000313" key="3">
    <source>
        <dbReference type="Proteomes" id="UP001205105"/>
    </source>
</evidence>
<evidence type="ECO:0000313" key="2">
    <source>
        <dbReference type="EMBL" id="KAI7838217.1"/>
    </source>
</evidence>
<gene>
    <name evidence="2" type="ORF">COHA_007965</name>
</gene>
<dbReference type="Proteomes" id="UP001205105">
    <property type="component" value="Unassembled WGS sequence"/>
</dbReference>
<protein>
    <submittedName>
        <fullName evidence="2">Uncharacterized protein</fullName>
    </submittedName>
</protein>
<sequence length="410" mass="41210">MKVVGTRSAGDPRDAASGRATTHVRHVQQAGGGSSSGGLPPLQQAVPVILAVAPGTGAVALNASANTAVDAGLLNTTGCIRLAATEGSGTPDQQPALAALNGTAGQPYERPPLDLQSCAASVTPVATNSSNIVVQVRVNAMVGGSLPAGALQATACTVESLWPPFVEGAWEVHPAVVQLAAPDVPCTLQVPPDALAGVLGQPSAASNTLKVVWDTQGPQPSVRPMGKFLGTSDPRVLLLISFGERVLAANPMHLFGAAGFSRLDVLYDLAAGDVYLAGTVLNASKPCVITVEVPAGATTDLAGRPNSAASLQMVYQPESNSSVGLGKAIQWMASGSGGTYVAGVLAASMLSPGAAFPTGNNLGAMAGRVQAAYLLGTLSLPQMPDSYRAGSSQLSWIAMDYSIPGAGTTE</sequence>
<name>A0AAD5DHN3_9CHLO</name>
<feature type="region of interest" description="Disordered" evidence="1">
    <location>
        <begin position="86"/>
        <end position="105"/>
    </location>
</feature>